<dbReference type="InterPro" id="IPR008699">
    <property type="entry name" value="NDUFB8"/>
</dbReference>
<organism evidence="2 3">
    <name type="scientific">Cichlidogyrus casuarinus</name>
    <dbReference type="NCBI Taxonomy" id="1844966"/>
    <lineage>
        <taxon>Eukaryota</taxon>
        <taxon>Metazoa</taxon>
        <taxon>Spiralia</taxon>
        <taxon>Lophotrochozoa</taxon>
        <taxon>Platyhelminthes</taxon>
        <taxon>Monogenea</taxon>
        <taxon>Monopisthocotylea</taxon>
        <taxon>Dactylogyridea</taxon>
        <taxon>Ancyrocephalidae</taxon>
        <taxon>Cichlidogyrus</taxon>
    </lineage>
</organism>
<feature type="transmembrane region" description="Helical" evidence="1">
    <location>
        <begin position="90"/>
        <end position="110"/>
    </location>
</feature>
<name>A0ABD2Q8Z4_9PLAT</name>
<protein>
    <submittedName>
        <fullName evidence="2">NADH dehydrogenase 1 beta subcomplex subunit 8 ndufb8</fullName>
    </submittedName>
</protein>
<reference evidence="2 3" key="1">
    <citation type="submission" date="2024-11" db="EMBL/GenBank/DDBJ databases">
        <title>Adaptive evolution of stress response genes in parasites aligns with host niche diversity.</title>
        <authorList>
            <person name="Hahn C."/>
            <person name="Resl P."/>
        </authorList>
    </citation>
    <scope>NUCLEOTIDE SEQUENCE [LARGE SCALE GENOMIC DNA]</scope>
    <source>
        <strain evidence="2">EGGRZ-B1_66</strain>
        <tissue evidence="2">Body</tissue>
    </source>
</reference>
<dbReference type="PANTHER" id="PTHR12840">
    <property type="entry name" value="NADH-UBIQUINONE OXIDOREDUCTASE ASHI SUBUNIT"/>
    <property type="match status" value="1"/>
</dbReference>
<evidence type="ECO:0000313" key="2">
    <source>
        <dbReference type="EMBL" id="KAL3316035.1"/>
    </source>
</evidence>
<keyword evidence="3" id="KW-1185">Reference proteome</keyword>
<dbReference type="Proteomes" id="UP001626550">
    <property type="component" value="Unassembled WGS sequence"/>
</dbReference>
<dbReference type="PANTHER" id="PTHR12840:SF1">
    <property type="entry name" value="NADH DEHYDROGENASE [UBIQUINONE] 1 BETA SUBCOMPLEX SUBUNIT 8, MITOCHONDRIAL"/>
    <property type="match status" value="1"/>
</dbReference>
<keyword evidence="1" id="KW-0472">Membrane</keyword>
<keyword evidence="1" id="KW-0812">Transmembrane</keyword>
<comment type="caution">
    <text evidence="2">The sequence shown here is derived from an EMBL/GenBank/DDBJ whole genome shotgun (WGS) entry which is preliminary data.</text>
</comment>
<proteinExistence type="predicted"/>
<evidence type="ECO:0000256" key="1">
    <source>
        <dbReference type="SAM" id="Phobius"/>
    </source>
</evidence>
<dbReference type="EMBL" id="JBJKFK010000615">
    <property type="protein sequence ID" value="KAL3316035.1"/>
    <property type="molecule type" value="Genomic_DNA"/>
</dbReference>
<accession>A0ABD2Q8Z4</accession>
<evidence type="ECO:0000313" key="3">
    <source>
        <dbReference type="Proteomes" id="UP001626550"/>
    </source>
</evidence>
<gene>
    <name evidence="2" type="primary">NDUFB8</name>
    <name evidence="2" type="ORF">Ciccas_005322</name>
</gene>
<dbReference type="Pfam" id="PF05821">
    <property type="entry name" value="NDUF_B8"/>
    <property type="match status" value="1"/>
</dbReference>
<sequence length="132" mass="15668">MSLVDYHADWKPAPYPLTEEERLAAAKKYNLLPEDYKPYKKDQGPAGDYPHLEAINFKYRDPFEHYDYYPLKMNYNEPAHWDLGYILFRAYAPIAIMGLVFYLFGNYYFFPPMMAKPFPTDGTTFYTFDPVD</sequence>
<dbReference type="AlphaFoldDB" id="A0ABD2Q8Z4"/>
<keyword evidence="1" id="KW-1133">Transmembrane helix</keyword>